<dbReference type="PANTHER" id="PTHR15184:SF71">
    <property type="entry name" value="ATP SYNTHASE SUBUNIT BETA, MITOCHONDRIAL"/>
    <property type="match status" value="1"/>
</dbReference>
<gene>
    <name evidence="12" type="ORF">A2Z11_00660</name>
</gene>
<keyword evidence="10" id="KW-0066">ATP synthesis</keyword>
<evidence type="ECO:0000256" key="9">
    <source>
        <dbReference type="ARBA" id="ARBA00023196"/>
    </source>
</evidence>
<dbReference type="Pfam" id="PF00006">
    <property type="entry name" value="ATP-synt_ab"/>
    <property type="match status" value="1"/>
</dbReference>
<dbReference type="EMBL" id="MHCS01000047">
    <property type="protein sequence ID" value="OGY25357.1"/>
    <property type="molecule type" value="Genomic_DNA"/>
</dbReference>
<evidence type="ECO:0000259" key="11">
    <source>
        <dbReference type="SMART" id="SM00382"/>
    </source>
</evidence>
<dbReference type="InterPro" id="IPR000194">
    <property type="entry name" value="ATPase_F1/V1/A1_a/bsu_nucl-bd"/>
</dbReference>
<dbReference type="Pfam" id="PF22919">
    <property type="entry name" value="ATP-synt_VA_C"/>
    <property type="match status" value="1"/>
</dbReference>
<evidence type="ECO:0000256" key="2">
    <source>
        <dbReference type="ARBA" id="ARBA00008936"/>
    </source>
</evidence>
<evidence type="ECO:0000256" key="5">
    <source>
        <dbReference type="ARBA" id="ARBA00022840"/>
    </source>
</evidence>
<dbReference type="InterPro" id="IPR024034">
    <property type="entry name" value="ATPase_F1/V1_b/a_C"/>
</dbReference>
<keyword evidence="8" id="KW-0472">Membrane</keyword>
<keyword evidence="3" id="KW-0813">Transport</keyword>
<evidence type="ECO:0000313" key="13">
    <source>
        <dbReference type="Proteomes" id="UP000176389"/>
    </source>
</evidence>
<protein>
    <submittedName>
        <fullName evidence="12">F0F1 ATP synthase subunit beta</fullName>
    </submittedName>
</protein>
<dbReference type="InterPro" id="IPR003593">
    <property type="entry name" value="AAA+_ATPase"/>
</dbReference>
<evidence type="ECO:0000256" key="8">
    <source>
        <dbReference type="ARBA" id="ARBA00023136"/>
    </source>
</evidence>
<dbReference type="InterPro" id="IPR027417">
    <property type="entry name" value="P-loop_NTPase"/>
</dbReference>
<organism evidence="12 13">
    <name type="scientific">Candidatus Woykebacteria bacterium RBG_16_43_9</name>
    <dbReference type="NCBI Taxonomy" id="1802596"/>
    <lineage>
        <taxon>Bacteria</taxon>
        <taxon>Candidatus Woykeibacteriota</taxon>
    </lineage>
</organism>
<evidence type="ECO:0000256" key="7">
    <source>
        <dbReference type="ARBA" id="ARBA00023065"/>
    </source>
</evidence>
<evidence type="ECO:0000256" key="1">
    <source>
        <dbReference type="ARBA" id="ARBA00004370"/>
    </source>
</evidence>
<dbReference type="InterPro" id="IPR020003">
    <property type="entry name" value="ATPase_a/bsu_AS"/>
</dbReference>
<dbReference type="PANTHER" id="PTHR15184">
    <property type="entry name" value="ATP SYNTHASE"/>
    <property type="match status" value="1"/>
</dbReference>
<dbReference type="Proteomes" id="UP000176389">
    <property type="component" value="Unassembled WGS sequence"/>
</dbReference>
<dbReference type="STRING" id="1802596.A2Z11_00660"/>
<dbReference type="SUPFAM" id="SSF47917">
    <property type="entry name" value="C-terminal domain of alpha and beta subunits of F1 ATP synthase"/>
    <property type="match status" value="1"/>
</dbReference>
<keyword evidence="7" id="KW-0406">Ion transport</keyword>
<dbReference type="SUPFAM" id="SSF52540">
    <property type="entry name" value="P-loop containing nucleoside triphosphate hydrolases"/>
    <property type="match status" value="1"/>
</dbReference>
<evidence type="ECO:0000256" key="6">
    <source>
        <dbReference type="ARBA" id="ARBA00022967"/>
    </source>
</evidence>
<evidence type="ECO:0000256" key="10">
    <source>
        <dbReference type="ARBA" id="ARBA00023310"/>
    </source>
</evidence>
<sequence>MENIGHILSVRGDVVEVEAKGKKLARHDLLTSTDDSEIRLEVYSTTPFDSILCISLTDPNRLSRGLKVDKVGDSLQVPIGEELLGRVVDLFGNPIDGLGGYLKKEQTSIYHSKPTYDQVSSTVSIQETGIKVIDFFTPIRRGGKIGLFGGSGVGKTVLLSELMHNVAFFNKGISVFAGIGERIREGHELYETLKETNVLPHVAMVYGQMNESAAVRFRVGFTAVALAEYFRDVKKQDVLFFIDNIYRFVQAGNELSTLLNTIPSEDGYQATLAGEIGAFQERLVSTNESSITSVQAIYVPADDLTDAGVQAIVPYFESVVTLSRGVYQEGRHPSVDILASSSSLIEPAVLGYEHYDAVLEAEKLLKRYTYLQRIVSIVGEAELSVEDKILYHRARKLLNYMTQDLFVVADQIGRQGKYVKRDKIIADVRDILAGRVDNVPEETLLYIGDLSQLKET</sequence>
<dbReference type="PROSITE" id="PS00152">
    <property type="entry name" value="ATPASE_ALPHA_BETA"/>
    <property type="match status" value="1"/>
</dbReference>
<dbReference type="AlphaFoldDB" id="A0A1G1WDJ5"/>
<comment type="similarity">
    <text evidence="2">Belongs to the ATPase alpha/beta chains family.</text>
</comment>
<feature type="domain" description="AAA+ ATPase" evidence="11">
    <location>
        <begin position="141"/>
        <end position="365"/>
    </location>
</feature>
<dbReference type="Gene3D" id="1.10.1140.10">
    <property type="entry name" value="Bovine Mitochondrial F1-atpase, Atp Synthase Beta Chain, Chain D, domain 3"/>
    <property type="match status" value="1"/>
</dbReference>
<dbReference type="InterPro" id="IPR005722">
    <property type="entry name" value="ATP_synth_F1_bsu"/>
</dbReference>
<evidence type="ECO:0000256" key="4">
    <source>
        <dbReference type="ARBA" id="ARBA00022741"/>
    </source>
</evidence>
<comment type="subcellular location">
    <subcellularLocation>
        <location evidence="1">Membrane</location>
    </subcellularLocation>
</comment>
<reference evidence="12 13" key="1">
    <citation type="journal article" date="2016" name="Nat. Commun.">
        <title>Thousands of microbial genomes shed light on interconnected biogeochemical processes in an aquifer system.</title>
        <authorList>
            <person name="Anantharaman K."/>
            <person name="Brown C.T."/>
            <person name="Hug L.A."/>
            <person name="Sharon I."/>
            <person name="Castelle C.J."/>
            <person name="Probst A.J."/>
            <person name="Thomas B.C."/>
            <person name="Singh A."/>
            <person name="Wilkins M.J."/>
            <person name="Karaoz U."/>
            <person name="Brodie E.L."/>
            <person name="Williams K.H."/>
            <person name="Hubbard S.S."/>
            <person name="Banfield J.F."/>
        </authorList>
    </citation>
    <scope>NUCLEOTIDE SEQUENCE [LARGE SCALE GENOMIC DNA]</scope>
</reference>
<dbReference type="Gene3D" id="2.40.10.170">
    <property type="match status" value="1"/>
</dbReference>
<dbReference type="GO" id="GO:0045259">
    <property type="term" value="C:proton-transporting ATP synthase complex"/>
    <property type="evidence" value="ECO:0007669"/>
    <property type="project" value="UniProtKB-KW"/>
</dbReference>
<dbReference type="InterPro" id="IPR055190">
    <property type="entry name" value="ATP-synt_VA_C"/>
</dbReference>
<evidence type="ECO:0000313" key="12">
    <source>
        <dbReference type="EMBL" id="OGY25357.1"/>
    </source>
</evidence>
<dbReference type="InterPro" id="IPR050053">
    <property type="entry name" value="ATPase_alpha/beta_chains"/>
</dbReference>
<dbReference type="InterPro" id="IPR036121">
    <property type="entry name" value="ATPase_F1/V1/A1_a/bsu_N_sf"/>
</dbReference>
<keyword evidence="6" id="KW-1278">Translocase</keyword>
<keyword evidence="5" id="KW-0067">ATP-binding</keyword>
<keyword evidence="4" id="KW-0547">Nucleotide-binding</keyword>
<comment type="caution">
    <text evidence="12">The sequence shown here is derived from an EMBL/GenBank/DDBJ whole genome shotgun (WGS) entry which is preliminary data.</text>
</comment>
<name>A0A1G1WDJ5_9BACT</name>
<dbReference type="GO" id="GO:0005524">
    <property type="term" value="F:ATP binding"/>
    <property type="evidence" value="ECO:0007669"/>
    <property type="project" value="UniProtKB-KW"/>
</dbReference>
<dbReference type="SUPFAM" id="SSF50615">
    <property type="entry name" value="N-terminal domain of alpha and beta subunits of F1 ATP synthase"/>
    <property type="match status" value="1"/>
</dbReference>
<dbReference type="Gene3D" id="3.40.50.300">
    <property type="entry name" value="P-loop containing nucleotide triphosphate hydrolases"/>
    <property type="match status" value="1"/>
</dbReference>
<accession>A0A1G1WDJ5</accession>
<dbReference type="NCBIfam" id="TIGR01039">
    <property type="entry name" value="atpD"/>
    <property type="match status" value="1"/>
</dbReference>
<evidence type="ECO:0000256" key="3">
    <source>
        <dbReference type="ARBA" id="ARBA00022448"/>
    </source>
</evidence>
<dbReference type="GO" id="GO:0046933">
    <property type="term" value="F:proton-transporting ATP synthase activity, rotational mechanism"/>
    <property type="evidence" value="ECO:0007669"/>
    <property type="project" value="InterPro"/>
</dbReference>
<keyword evidence="9" id="KW-0139">CF(1)</keyword>
<proteinExistence type="inferred from homology"/>
<dbReference type="SMART" id="SM00382">
    <property type="entry name" value="AAA"/>
    <property type="match status" value="1"/>
</dbReference>